<reference evidence="9" key="1">
    <citation type="submission" date="2022-07" db="EMBL/GenBank/DDBJ databases">
        <title>Evaluation of T. orientalis genome assembly methods using nanopore sequencing and analysis of variation between genomes.</title>
        <authorList>
            <person name="Yam J."/>
            <person name="Micallef M.L."/>
            <person name="Liu M."/>
            <person name="Djordjevic S.P."/>
            <person name="Bogema D.R."/>
            <person name="Jenkins C."/>
        </authorList>
    </citation>
    <scope>NUCLEOTIDE SEQUENCE</scope>
    <source>
        <strain evidence="9">Fish Creek</strain>
    </source>
</reference>
<evidence type="ECO:0000256" key="3">
    <source>
        <dbReference type="ARBA" id="ARBA00012614"/>
    </source>
</evidence>
<evidence type="ECO:0000256" key="2">
    <source>
        <dbReference type="ARBA" id="ARBA00006962"/>
    </source>
</evidence>
<keyword evidence="5 9" id="KW-0328">Glycosyltransferase</keyword>
<evidence type="ECO:0000256" key="5">
    <source>
        <dbReference type="ARBA" id="ARBA00022676"/>
    </source>
</evidence>
<dbReference type="GO" id="GO:0006488">
    <property type="term" value="P:dolichol-linked oligosaccharide biosynthetic process"/>
    <property type="evidence" value="ECO:0007669"/>
    <property type="project" value="InterPro"/>
</dbReference>
<keyword evidence="6 9" id="KW-0808">Transferase</keyword>
<sequence length="176" mass="19817">MGNSVPQGSKTVLVTVGTSKFNSLVRKVDEEDFQRELQSLGYTHVVYQLGTGTFLPKTALLHVVVERYIDDFCSYVKESDLIISHLGAGNLLEVFKHEKQAIFVPNPDAKGRHQNELLSVLDPRFVTTLDSLKGRLRNPARGTGEFYRKLLPRLEFNYLVYDLVNLDTSAGTRKST</sequence>
<evidence type="ECO:0000256" key="4">
    <source>
        <dbReference type="ARBA" id="ARBA00017468"/>
    </source>
</evidence>
<evidence type="ECO:0000256" key="7">
    <source>
        <dbReference type="ARBA" id="ARBA00022824"/>
    </source>
</evidence>
<accession>A0A976SLG3</accession>
<dbReference type="Proteomes" id="UP000244803">
    <property type="component" value="Chromosome 2"/>
</dbReference>
<dbReference type="EC" id="2.4.1.141" evidence="3"/>
<gene>
    <name evidence="9" type="ORF">MACJ_003641</name>
</gene>
<evidence type="ECO:0000259" key="8">
    <source>
        <dbReference type="Pfam" id="PF04101"/>
    </source>
</evidence>
<dbReference type="InterPro" id="IPR007235">
    <property type="entry name" value="Glyco_trans_28_C"/>
</dbReference>
<comment type="similarity">
    <text evidence="2">Belongs to the glycosyltransferase 28 family.</text>
</comment>
<evidence type="ECO:0000256" key="6">
    <source>
        <dbReference type="ARBA" id="ARBA00022679"/>
    </source>
</evidence>
<feature type="domain" description="Glycosyl transferase family 28 C-terminal" evidence="8">
    <location>
        <begin position="11"/>
        <end position="116"/>
    </location>
</feature>
<evidence type="ECO:0000256" key="1">
    <source>
        <dbReference type="ARBA" id="ARBA00004240"/>
    </source>
</evidence>
<dbReference type="GO" id="GO:0005783">
    <property type="term" value="C:endoplasmic reticulum"/>
    <property type="evidence" value="ECO:0007669"/>
    <property type="project" value="UniProtKB-SubCell"/>
</dbReference>
<dbReference type="Pfam" id="PF04101">
    <property type="entry name" value="Glyco_tran_28_C"/>
    <property type="match status" value="1"/>
</dbReference>
<comment type="subcellular location">
    <subcellularLocation>
        <location evidence="1">Endoplasmic reticulum</location>
    </subcellularLocation>
</comment>
<dbReference type="EMBL" id="CP056068">
    <property type="protein sequence ID" value="UVC54672.1"/>
    <property type="molecule type" value="Genomic_DNA"/>
</dbReference>
<keyword evidence="7" id="KW-0256">Endoplasmic reticulum</keyword>
<dbReference type="SUPFAM" id="SSF53756">
    <property type="entry name" value="UDP-Glycosyltransferase/glycogen phosphorylase"/>
    <property type="match status" value="1"/>
</dbReference>
<evidence type="ECO:0000313" key="9">
    <source>
        <dbReference type="EMBL" id="UVC54672.1"/>
    </source>
</evidence>
<name>A0A976SLG3_THEOR</name>
<dbReference type="Gene3D" id="3.40.50.2000">
    <property type="entry name" value="Glycogen Phosphorylase B"/>
    <property type="match status" value="1"/>
</dbReference>
<protein>
    <recommendedName>
        <fullName evidence="4">UDP-N-acetylglucosamine transferase subunit ALG13</fullName>
        <ecNumber evidence="3">2.4.1.141</ecNumber>
    </recommendedName>
</protein>
<dbReference type="GO" id="GO:0004577">
    <property type="term" value="F:N-acetylglucosaminyldiphosphodolichol N-acetylglucosaminyltransferase activity"/>
    <property type="evidence" value="ECO:0007669"/>
    <property type="project" value="UniProtKB-EC"/>
</dbReference>
<dbReference type="InterPro" id="IPR039042">
    <property type="entry name" value="Alg13-like"/>
</dbReference>
<dbReference type="AlphaFoldDB" id="A0A976SLG3"/>
<evidence type="ECO:0000313" key="10">
    <source>
        <dbReference type="Proteomes" id="UP000244803"/>
    </source>
</evidence>
<dbReference type="PANTHER" id="PTHR12867:SF6">
    <property type="entry name" value="N-ACETYLGLUCOSAMINYLDIPHOSPHODOLICHOL N-ACETYLGLUCOSAMINYLTRANSFERASE"/>
    <property type="match status" value="1"/>
</dbReference>
<dbReference type="PANTHER" id="PTHR12867">
    <property type="entry name" value="GLYCOSYL TRANSFERASE-RELATED"/>
    <property type="match status" value="1"/>
</dbReference>
<proteinExistence type="inferred from homology"/>
<organism evidence="9 10">
    <name type="scientific">Theileria orientalis</name>
    <dbReference type="NCBI Taxonomy" id="68886"/>
    <lineage>
        <taxon>Eukaryota</taxon>
        <taxon>Sar</taxon>
        <taxon>Alveolata</taxon>
        <taxon>Apicomplexa</taxon>
        <taxon>Aconoidasida</taxon>
        <taxon>Piroplasmida</taxon>
        <taxon>Theileriidae</taxon>
        <taxon>Theileria</taxon>
    </lineage>
</organism>